<dbReference type="GO" id="GO:0008270">
    <property type="term" value="F:zinc ion binding"/>
    <property type="evidence" value="ECO:0007669"/>
    <property type="project" value="InterPro"/>
</dbReference>
<evidence type="ECO:0000259" key="5">
    <source>
        <dbReference type="Pfam" id="PF00413"/>
    </source>
</evidence>
<evidence type="ECO:0000256" key="4">
    <source>
        <dbReference type="ARBA" id="ARBA00022833"/>
    </source>
</evidence>
<gene>
    <name evidence="6" type="ORF">HHK36_029675</name>
</gene>
<dbReference type="InterPro" id="IPR024079">
    <property type="entry name" value="MetalloPept_cat_dom_sf"/>
</dbReference>
<name>A0A834YA04_TETSI</name>
<dbReference type="Gene3D" id="3.40.390.10">
    <property type="entry name" value="Collagenase (Catalytic Domain)"/>
    <property type="match status" value="1"/>
</dbReference>
<evidence type="ECO:0000256" key="3">
    <source>
        <dbReference type="ARBA" id="ARBA00022801"/>
    </source>
</evidence>
<dbReference type="SUPFAM" id="SSF55486">
    <property type="entry name" value="Metalloproteases ('zincins'), catalytic domain"/>
    <property type="match status" value="1"/>
</dbReference>
<proteinExistence type="predicted"/>
<dbReference type="PANTHER" id="PTHR33386:SF5">
    <property type="entry name" value="OS02G0740600 PROTEIN"/>
    <property type="match status" value="1"/>
</dbReference>
<accession>A0A834YA04</accession>
<organism evidence="6 7">
    <name type="scientific">Tetracentron sinense</name>
    <name type="common">Spur-leaf</name>
    <dbReference type="NCBI Taxonomy" id="13715"/>
    <lineage>
        <taxon>Eukaryota</taxon>
        <taxon>Viridiplantae</taxon>
        <taxon>Streptophyta</taxon>
        <taxon>Embryophyta</taxon>
        <taxon>Tracheophyta</taxon>
        <taxon>Spermatophyta</taxon>
        <taxon>Magnoliopsida</taxon>
        <taxon>Trochodendrales</taxon>
        <taxon>Trochodendraceae</taxon>
        <taxon>Tetracentron</taxon>
    </lineage>
</organism>
<keyword evidence="3" id="KW-0378">Hydrolase</keyword>
<keyword evidence="2" id="KW-0479">Metal-binding</keyword>
<dbReference type="Proteomes" id="UP000655225">
    <property type="component" value="Unassembled WGS sequence"/>
</dbReference>
<keyword evidence="4" id="KW-0862">Zinc</keyword>
<evidence type="ECO:0000313" key="6">
    <source>
        <dbReference type="EMBL" id="KAF8378336.1"/>
    </source>
</evidence>
<dbReference type="InterPro" id="IPR001818">
    <property type="entry name" value="Pept_M10_metallopeptidase"/>
</dbReference>
<protein>
    <recommendedName>
        <fullName evidence="5">Peptidase M10 metallopeptidase domain-containing protein</fullName>
    </recommendedName>
</protein>
<dbReference type="GO" id="GO:0004222">
    <property type="term" value="F:metalloendopeptidase activity"/>
    <property type="evidence" value="ECO:0007669"/>
    <property type="project" value="InterPro"/>
</dbReference>
<dbReference type="Pfam" id="PF00413">
    <property type="entry name" value="Peptidase_M10"/>
    <property type="match status" value="1"/>
</dbReference>
<dbReference type="AlphaFoldDB" id="A0A834YA04"/>
<dbReference type="GO" id="GO:0006508">
    <property type="term" value="P:proteolysis"/>
    <property type="evidence" value="ECO:0007669"/>
    <property type="project" value="UniProtKB-KW"/>
</dbReference>
<comment type="caution">
    <text evidence="6">The sequence shown here is derived from an EMBL/GenBank/DDBJ whole genome shotgun (WGS) entry which is preliminary data.</text>
</comment>
<feature type="domain" description="Peptidase M10 metallopeptidase" evidence="5">
    <location>
        <begin position="3"/>
        <end position="75"/>
    </location>
</feature>
<dbReference type="PANTHER" id="PTHR33386">
    <property type="entry name" value="OS02G0740600 PROTEIN"/>
    <property type="match status" value="1"/>
</dbReference>
<keyword evidence="1" id="KW-0645">Protease</keyword>
<keyword evidence="7" id="KW-1185">Reference proteome</keyword>
<evidence type="ECO:0000256" key="1">
    <source>
        <dbReference type="ARBA" id="ARBA00022670"/>
    </source>
</evidence>
<evidence type="ECO:0000256" key="2">
    <source>
        <dbReference type="ARBA" id="ARBA00022723"/>
    </source>
</evidence>
<sequence length="200" mass="22260">METDHDPFDGPSGISAHAYTPTSGKFHFDADENWGTYASPGIMDLKSVVVHNIGHLLGLEHNSVRDVEMYPTLYVEVAKSYKKPNTTSLILYLSCQKEDVAVATHFSLRKSRNLIGKRLSMEGNGSYGTSWADQWDYSNPDLVTEQNSTGGATSKYKKKLGEGFGKTKSVASTGMRKMKVGTSSGFQWIKDKYHKRTQKH</sequence>
<dbReference type="OrthoDB" id="1905524at2759"/>
<evidence type="ECO:0000313" key="7">
    <source>
        <dbReference type="Proteomes" id="UP000655225"/>
    </source>
</evidence>
<reference evidence="6 7" key="1">
    <citation type="submission" date="2020-04" db="EMBL/GenBank/DDBJ databases">
        <title>Plant Genome Project.</title>
        <authorList>
            <person name="Zhang R.-G."/>
        </authorList>
    </citation>
    <scope>NUCLEOTIDE SEQUENCE [LARGE SCALE GENOMIC DNA]</scope>
    <source>
        <strain evidence="6">YNK0</strain>
        <tissue evidence="6">Leaf</tissue>
    </source>
</reference>
<dbReference type="EMBL" id="JABCRI010000023">
    <property type="protein sequence ID" value="KAF8378336.1"/>
    <property type="molecule type" value="Genomic_DNA"/>
</dbReference>
<dbReference type="GO" id="GO:0031012">
    <property type="term" value="C:extracellular matrix"/>
    <property type="evidence" value="ECO:0007669"/>
    <property type="project" value="InterPro"/>
</dbReference>